<organism evidence="2 3">
    <name type="scientific">Trichonephila clavata</name>
    <name type="common">Joro spider</name>
    <name type="synonym">Nephila clavata</name>
    <dbReference type="NCBI Taxonomy" id="2740835"/>
    <lineage>
        <taxon>Eukaryota</taxon>
        <taxon>Metazoa</taxon>
        <taxon>Ecdysozoa</taxon>
        <taxon>Arthropoda</taxon>
        <taxon>Chelicerata</taxon>
        <taxon>Arachnida</taxon>
        <taxon>Araneae</taxon>
        <taxon>Araneomorphae</taxon>
        <taxon>Entelegynae</taxon>
        <taxon>Araneoidea</taxon>
        <taxon>Nephilidae</taxon>
        <taxon>Trichonephila</taxon>
    </lineage>
</organism>
<protein>
    <submittedName>
        <fullName evidence="2">Uncharacterized protein</fullName>
    </submittedName>
</protein>
<proteinExistence type="predicted"/>
<evidence type="ECO:0000313" key="3">
    <source>
        <dbReference type="Proteomes" id="UP000887116"/>
    </source>
</evidence>
<feature type="region of interest" description="Disordered" evidence="1">
    <location>
        <begin position="1"/>
        <end position="25"/>
    </location>
</feature>
<evidence type="ECO:0000256" key="1">
    <source>
        <dbReference type="SAM" id="MobiDB-lite"/>
    </source>
</evidence>
<feature type="compositionally biased region" description="Polar residues" evidence="1">
    <location>
        <begin position="1"/>
        <end position="13"/>
    </location>
</feature>
<comment type="caution">
    <text evidence="2">The sequence shown here is derived from an EMBL/GenBank/DDBJ whole genome shotgun (WGS) entry which is preliminary data.</text>
</comment>
<dbReference type="Proteomes" id="UP000887116">
    <property type="component" value="Unassembled WGS sequence"/>
</dbReference>
<keyword evidence="3" id="KW-1185">Reference proteome</keyword>
<dbReference type="AlphaFoldDB" id="A0A8X6J5H4"/>
<accession>A0A8X6J5H4</accession>
<dbReference type="EMBL" id="BMAO01008118">
    <property type="protein sequence ID" value="GFR21015.1"/>
    <property type="molecule type" value="Genomic_DNA"/>
</dbReference>
<evidence type="ECO:0000313" key="2">
    <source>
        <dbReference type="EMBL" id="GFR21015.1"/>
    </source>
</evidence>
<sequence length="104" mass="11140">MWSPTSDSGSSAMISGKDGTGSVRNGQWKGWHRIIWKSQWGGWPCSIRGMWTVATFTGTIGVIGTAASESGRQTVSGLSEKGKLLVEVESLTEVVVESVRDIPL</sequence>
<name>A0A8X6J5H4_TRICU</name>
<reference evidence="2" key="1">
    <citation type="submission" date="2020-07" db="EMBL/GenBank/DDBJ databases">
        <title>Multicomponent nature underlies the extraordinary mechanical properties of spider dragline silk.</title>
        <authorList>
            <person name="Kono N."/>
            <person name="Nakamura H."/>
            <person name="Mori M."/>
            <person name="Yoshida Y."/>
            <person name="Ohtoshi R."/>
            <person name="Malay A.D."/>
            <person name="Moran D.A.P."/>
            <person name="Tomita M."/>
            <person name="Numata K."/>
            <person name="Arakawa K."/>
        </authorList>
    </citation>
    <scope>NUCLEOTIDE SEQUENCE</scope>
</reference>
<gene>
    <name evidence="2" type="ORF">TNCT_684391</name>
</gene>